<dbReference type="EMBL" id="MSFO01000004">
    <property type="protein sequence ID" value="PLB48975.1"/>
    <property type="molecule type" value="Genomic_DNA"/>
</dbReference>
<evidence type="ECO:0000313" key="2">
    <source>
        <dbReference type="EMBL" id="PLB48975.1"/>
    </source>
</evidence>
<comment type="caution">
    <text evidence="2">The sequence shown here is derived from an EMBL/GenBank/DDBJ whole genome shotgun (WGS) entry which is preliminary data.</text>
</comment>
<dbReference type="GeneID" id="36556894"/>
<protein>
    <submittedName>
        <fullName evidence="2">Uncharacterized protein</fullName>
    </submittedName>
</protein>
<proteinExistence type="predicted"/>
<evidence type="ECO:0000313" key="3">
    <source>
        <dbReference type="Proteomes" id="UP000234275"/>
    </source>
</evidence>
<evidence type="ECO:0000256" key="1">
    <source>
        <dbReference type="SAM" id="MobiDB-lite"/>
    </source>
</evidence>
<dbReference type="RefSeq" id="XP_024704277.1">
    <property type="nucleotide sequence ID" value="XM_024849195.1"/>
</dbReference>
<dbReference type="OrthoDB" id="5416097at2759"/>
<sequence length="77" mass="8556">MTTRDPEAMPLPSFDILNRQWMLNRIAALCGAADVTDEQPEDEDFWYGDMSGLEGSHRQPTQRILSGAGAGHGRGYF</sequence>
<feature type="region of interest" description="Disordered" evidence="1">
    <location>
        <begin position="42"/>
        <end position="77"/>
    </location>
</feature>
<gene>
    <name evidence="2" type="ORF">P170DRAFT_436648</name>
</gene>
<reference evidence="2 3" key="1">
    <citation type="submission" date="2016-12" db="EMBL/GenBank/DDBJ databases">
        <title>The genomes of Aspergillus section Nigri reveals drivers in fungal speciation.</title>
        <authorList>
            <consortium name="DOE Joint Genome Institute"/>
            <person name="Vesth T.C."/>
            <person name="Nybo J."/>
            <person name="Theobald S."/>
            <person name="Brandl J."/>
            <person name="Frisvad J.C."/>
            <person name="Nielsen K.F."/>
            <person name="Lyhne E.K."/>
            <person name="Kogle M.E."/>
            <person name="Kuo A."/>
            <person name="Riley R."/>
            <person name="Clum A."/>
            <person name="Nolan M."/>
            <person name="Lipzen A."/>
            <person name="Salamov A."/>
            <person name="Henrissat B."/>
            <person name="Wiebenga A."/>
            <person name="De Vries R.P."/>
            <person name="Grigoriev I.V."/>
            <person name="Mortensen U.H."/>
            <person name="Andersen M.R."/>
            <person name="Baker S.E."/>
        </authorList>
    </citation>
    <scope>NUCLEOTIDE SEQUENCE [LARGE SCALE GENOMIC DNA]</scope>
    <source>
        <strain evidence="2 3">IBT 23096</strain>
    </source>
</reference>
<dbReference type="VEuPathDB" id="FungiDB:P170DRAFT_436648"/>
<accession>A0A2I2G7Y0</accession>
<keyword evidence="3" id="KW-1185">Reference proteome</keyword>
<organism evidence="2 3">
    <name type="scientific">Aspergillus steynii IBT 23096</name>
    <dbReference type="NCBI Taxonomy" id="1392250"/>
    <lineage>
        <taxon>Eukaryota</taxon>
        <taxon>Fungi</taxon>
        <taxon>Dikarya</taxon>
        <taxon>Ascomycota</taxon>
        <taxon>Pezizomycotina</taxon>
        <taxon>Eurotiomycetes</taxon>
        <taxon>Eurotiomycetidae</taxon>
        <taxon>Eurotiales</taxon>
        <taxon>Aspergillaceae</taxon>
        <taxon>Aspergillus</taxon>
        <taxon>Aspergillus subgen. Circumdati</taxon>
    </lineage>
</organism>
<dbReference type="AlphaFoldDB" id="A0A2I2G7Y0"/>
<dbReference type="Proteomes" id="UP000234275">
    <property type="component" value="Unassembled WGS sequence"/>
</dbReference>
<feature type="compositionally biased region" description="Gly residues" evidence="1">
    <location>
        <begin position="68"/>
        <end position="77"/>
    </location>
</feature>
<name>A0A2I2G7Y0_9EURO</name>